<organism evidence="1 2">
    <name type="scientific">Thalassotalea piscium</name>
    <dbReference type="NCBI Taxonomy" id="1230533"/>
    <lineage>
        <taxon>Bacteria</taxon>
        <taxon>Pseudomonadati</taxon>
        <taxon>Pseudomonadota</taxon>
        <taxon>Gammaproteobacteria</taxon>
        <taxon>Alteromonadales</taxon>
        <taxon>Colwelliaceae</taxon>
        <taxon>Thalassotalea</taxon>
    </lineage>
</organism>
<keyword evidence="2" id="KW-1185">Reference proteome</keyword>
<accession>A0A7X0NFB2</accession>
<dbReference type="RefSeq" id="WP_184422990.1">
    <property type="nucleotide sequence ID" value="NZ_AP027362.1"/>
</dbReference>
<gene>
    <name evidence="1" type="ORF">HNQ55_000881</name>
</gene>
<evidence type="ECO:0000313" key="2">
    <source>
        <dbReference type="Proteomes" id="UP000537141"/>
    </source>
</evidence>
<proteinExistence type="predicted"/>
<sequence>MTELKRAEVLLYKQLPITKLLIGSWYVGRGRNGNVGRWNGNSFEVITNYLVYNGSFRTKQKTKPGIKFEPYFTAEEGCFQPFKKISLSQTELPINHVAIKQLELGRFYVADNHQLLIGRWEGDYFSMFKNTDVQSYAEIEFNNHCDLKGSFRPLLLINEGEVIEPYIENGRKHLVYASVMNFK</sequence>
<dbReference type="Proteomes" id="UP000537141">
    <property type="component" value="Unassembled WGS sequence"/>
</dbReference>
<comment type="caution">
    <text evidence="1">The sequence shown here is derived from an EMBL/GenBank/DDBJ whole genome shotgun (WGS) entry which is preliminary data.</text>
</comment>
<evidence type="ECO:0000313" key="1">
    <source>
        <dbReference type="EMBL" id="MBB6542394.1"/>
    </source>
</evidence>
<protein>
    <submittedName>
        <fullName evidence="1">Uncharacterized protein</fullName>
    </submittedName>
</protein>
<dbReference type="AlphaFoldDB" id="A0A7X0NFB2"/>
<name>A0A7X0NFB2_9GAMM</name>
<reference evidence="1 2" key="1">
    <citation type="submission" date="2020-08" db="EMBL/GenBank/DDBJ databases">
        <title>Genomic Encyclopedia of Type Strains, Phase IV (KMG-IV): sequencing the most valuable type-strain genomes for metagenomic binning, comparative biology and taxonomic classification.</title>
        <authorList>
            <person name="Goeker M."/>
        </authorList>
    </citation>
    <scope>NUCLEOTIDE SEQUENCE [LARGE SCALE GENOMIC DNA]</scope>
    <source>
        <strain evidence="1 2">DSM 26287</strain>
    </source>
</reference>
<dbReference type="EMBL" id="JACHHU010000004">
    <property type="protein sequence ID" value="MBB6542394.1"/>
    <property type="molecule type" value="Genomic_DNA"/>
</dbReference>